<dbReference type="OrthoDB" id="9775360at2"/>
<protein>
    <submittedName>
        <fullName evidence="2">PHP domain protein</fullName>
    </submittedName>
</protein>
<reference evidence="4 6" key="2">
    <citation type="submission" date="2016-08" db="EMBL/GenBank/DDBJ databases">
        <authorList>
            <person name="Seilhamer J.J."/>
        </authorList>
    </citation>
    <scope>NUCLEOTIDE SEQUENCE [LARGE SCALE GENOMIC DNA]</scope>
    <source>
        <strain evidence="4 6">NML150140-1</strain>
    </source>
</reference>
<dbReference type="EMBL" id="MCGH01000002">
    <property type="protein sequence ID" value="ODM06859.1"/>
    <property type="molecule type" value="Genomic_DNA"/>
</dbReference>
<dbReference type="PATRIC" id="fig|1432052.3.peg.4530"/>
<dbReference type="PANTHER" id="PTHR42924">
    <property type="entry name" value="EXONUCLEASE"/>
    <property type="match status" value="1"/>
</dbReference>
<organism evidence="2 5">
    <name type="scientific">Eisenbergiella tayi</name>
    <dbReference type="NCBI Taxonomy" id="1432052"/>
    <lineage>
        <taxon>Bacteria</taxon>
        <taxon>Bacillati</taxon>
        <taxon>Bacillota</taxon>
        <taxon>Clostridia</taxon>
        <taxon>Lachnospirales</taxon>
        <taxon>Lachnospiraceae</taxon>
        <taxon>Eisenbergiella</taxon>
    </lineage>
</organism>
<name>A0A1E3ADW8_9FIRM</name>
<dbReference type="Pfam" id="PF02811">
    <property type="entry name" value="PHP"/>
    <property type="match status" value="1"/>
</dbReference>
<dbReference type="InterPro" id="IPR004013">
    <property type="entry name" value="PHP_dom"/>
</dbReference>
<dbReference type="CDD" id="cd07432">
    <property type="entry name" value="PHP_HisPPase"/>
    <property type="match status" value="1"/>
</dbReference>
<dbReference type="InterPro" id="IPR016195">
    <property type="entry name" value="Pol/histidinol_Pase-like"/>
</dbReference>
<proteinExistence type="predicted"/>
<evidence type="ECO:0000313" key="2">
    <source>
        <dbReference type="EMBL" id="ODM06859.1"/>
    </source>
</evidence>
<evidence type="ECO:0000259" key="1">
    <source>
        <dbReference type="SMART" id="SM00481"/>
    </source>
</evidence>
<comment type="caution">
    <text evidence="2">The sequence shown here is derived from an EMBL/GenBank/DDBJ whole genome shotgun (WGS) entry which is preliminary data.</text>
</comment>
<feature type="domain" description="Polymerase/histidinol phosphatase N-terminal" evidence="1">
    <location>
        <begin position="3"/>
        <end position="73"/>
    </location>
</feature>
<evidence type="ECO:0000313" key="6">
    <source>
        <dbReference type="Proteomes" id="UP000094271"/>
    </source>
</evidence>
<dbReference type="EMBL" id="MCGI01000004">
    <property type="protein sequence ID" value="ODM09721.1"/>
    <property type="molecule type" value="Genomic_DNA"/>
</dbReference>
<sequence length="264" mass="30356">MKIDMHCHVKEGSIDSRVSMEEYIQLLQSRGFGGMVITDHDTYNGYRYWKKNLKDKKYTDFKVFKGIEYDTLGAGHILVIVPETIKLRILELRGLPLNILISIVHSYGGILGPAHPCGEKYLSFRNTRTYRRDPKIVEQFDFVEVFNACEDEESNATACRLAEKYHKPGVGGSDSHKMDCVGLAYTEVPDTVQTETDLINCIKAQEVIGCGGTLYRRTTKEKIGKVNTVLVYSFWFYNKFFTLVKTHKRNRKLRAEYSDREAQI</sequence>
<evidence type="ECO:0000313" key="4">
    <source>
        <dbReference type="EMBL" id="ODR55652.1"/>
    </source>
</evidence>
<dbReference type="GO" id="GO:0035312">
    <property type="term" value="F:5'-3' DNA exonuclease activity"/>
    <property type="evidence" value="ECO:0007669"/>
    <property type="project" value="TreeGrafter"/>
</dbReference>
<evidence type="ECO:0000313" key="7">
    <source>
        <dbReference type="Proteomes" id="UP000095003"/>
    </source>
</evidence>
<dbReference type="AlphaFoldDB" id="A0A1E3ADW8"/>
<dbReference type="Proteomes" id="UP000094067">
    <property type="component" value="Unassembled WGS sequence"/>
</dbReference>
<dbReference type="InterPro" id="IPR003141">
    <property type="entry name" value="Pol/His_phosphatase_N"/>
</dbReference>
<dbReference type="Proteomes" id="UP000095003">
    <property type="component" value="Unassembled WGS sequence"/>
</dbReference>
<dbReference type="PANTHER" id="PTHR42924:SF3">
    <property type="entry name" value="POLYMERASE_HISTIDINOL PHOSPHATASE N-TERMINAL DOMAIN-CONTAINING PROTEIN"/>
    <property type="match status" value="1"/>
</dbReference>
<evidence type="ECO:0000313" key="3">
    <source>
        <dbReference type="EMBL" id="ODM09721.1"/>
    </source>
</evidence>
<dbReference type="Proteomes" id="UP000094271">
    <property type="component" value="Unassembled WGS sequence"/>
</dbReference>
<reference evidence="5 7" key="1">
    <citation type="submission" date="2016-07" db="EMBL/GenBank/DDBJ databases">
        <title>Characterization of isolates of Eisenbergiella tayi derived from blood cultures, using whole genome sequencing.</title>
        <authorList>
            <person name="Burdz T."/>
            <person name="Wiebe D."/>
            <person name="Huynh C."/>
            <person name="Bernard K."/>
        </authorList>
    </citation>
    <scope>NUCLEOTIDE SEQUENCE [LARGE SCALE GENOMIC DNA]</scope>
    <source>
        <strain evidence="2 5">NML 110608</strain>
        <strain evidence="3 7">NML 120489</strain>
    </source>
</reference>
<dbReference type="GeneID" id="93302049"/>
<accession>A0A1E3ADW8</accession>
<dbReference type="SMART" id="SM00481">
    <property type="entry name" value="POLIIIAc"/>
    <property type="match status" value="1"/>
</dbReference>
<dbReference type="RefSeq" id="WP_044972380.1">
    <property type="nucleotide sequence ID" value="NZ_BAABXS010000001.1"/>
</dbReference>
<dbReference type="GO" id="GO:0004534">
    <property type="term" value="F:5'-3' RNA exonuclease activity"/>
    <property type="evidence" value="ECO:0007669"/>
    <property type="project" value="TreeGrafter"/>
</dbReference>
<dbReference type="InterPro" id="IPR052018">
    <property type="entry name" value="PHP_domain"/>
</dbReference>
<dbReference type="Pfam" id="PF13263">
    <property type="entry name" value="PHP_C"/>
    <property type="match status" value="1"/>
</dbReference>
<gene>
    <name evidence="3" type="ORF">BEH84_04088</name>
    <name evidence="4" type="ORF">BEI59_00310</name>
    <name evidence="2" type="ORF">BEI61_02749</name>
</gene>
<dbReference type="SUPFAM" id="SSF89550">
    <property type="entry name" value="PHP domain-like"/>
    <property type="match status" value="1"/>
</dbReference>
<dbReference type="Gene3D" id="3.20.20.140">
    <property type="entry name" value="Metal-dependent hydrolases"/>
    <property type="match status" value="1"/>
</dbReference>
<evidence type="ECO:0000313" key="5">
    <source>
        <dbReference type="Proteomes" id="UP000094067"/>
    </source>
</evidence>
<dbReference type="EMBL" id="MEHA01000001">
    <property type="protein sequence ID" value="ODR55652.1"/>
    <property type="molecule type" value="Genomic_DNA"/>
</dbReference>